<dbReference type="InterPro" id="IPR019670">
    <property type="entry name" value="DUF2523"/>
</dbReference>
<keyword evidence="1" id="KW-1133">Transmembrane helix</keyword>
<dbReference type="RefSeq" id="WP_186946367.1">
    <property type="nucleotide sequence ID" value="NZ_JACOGF010000003.1"/>
</dbReference>
<comment type="caution">
    <text evidence="2">The sequence shown here is derived from an EMBL/GenBank/DDBJ whole genome shotgun (WGS) entry which is preliminary data.</text>
</comment>
<reference evidence="2 3" key="1">
    <citation type="submission" date="2020-08" db="EMBL/GenBank/DDBJ databases">
        <title>Novel species isolated from subtropical streams in China.</title>
        <authorList>
            <person name="Lu H."/>
        </authorList>
    </citation>
    <scope>NUCLEOTIDE SEQUENCE [LARGE SCALE GENOMIC DNA]</scope>
    <source>
        <strain evidence="2 3">CY18W</strain>
    </source>
</reference>
<organism evidence="2 3">
    <name type="scientific">Undibacterium hunanense</name>
    <dbReference type="NCBI Taxonomy" id="2762292"/>
    <lineage>
        <taxon>Bacteria</taxon>
        <taxon>Pseudomonadati</taxon>
        <taxon>Pseudomonadota</taxon>
        <taxon>Betaproteobacteria</taxon>
        <taxon>Burkholderiales</taxon>
        <taxon>Oxalobacteraceae</taxon>
        <taxon>Undibacterium</taxon>
    </lineage>
</organism>
<proteinExistence type="predicted"/>
<feature type="transmembrane region" description="Helical" evidence="1">
    <location>
        <begin position="65"/>
        <end position="85"/>
    </location>
</feature>
<keyword evidence="3" id="KW-1185">Reference proteome</keyword>
<sequence>MPFLIAALWGAFASILGSLVGRVLIALGISYVTYKGVTVGTDSIVMTMKNAYGGMGGEIGSFVQWLWIDKALSMIVSAFAAAMAIKSGSGAITKMVIKK</sequence>
<gene>
    <name evidence="2" type="ORF">H8L32_06445</name>
</gene>
<dbReference type="EMBL" id="JACOGF010000003">
    <property type="protein sequence ID" value="MBC3917108.1"/>
    <property type="molecule type" value="Genomic_DNA"/>
</dbReference>
<evidence type="ECO:0000256" key="1">
    <source>
        <dbReference type="SAM" id="Phobius"/>
    </source>
</evidence>
<accession>A0ABR6ZNF5</accession>
<protein>
    <submittedName>
        <fullName evidence="2">DUF2523 domain-containing protein</fullName>
    </submittedName>
</protein>
<keyword evidence="1" id="KW-0812">Transmembrane</keyword>
<dbReference type="Proteomes" id="UP000650424">
    <property type="component" value="Unassembled WGS sequence"/>
</dbReference>
<keyword evidence="1" id="KW-0472">Membrane</keyword>
<evidence type="ECO:0000313" key="3">
    <source>
        <dbReference type="Proteomes" id="UP000650424"/>
    </source>
</evidence>
<name>A0ABR6ZNF5_9BURK</name>
<dbReference type="Pfam" id="PF10734">
    <property type="entry name" value="DUF2523"/>
    <property type="match status" value="1"/>
</dbReference>
<evidence type="ECO:0000313" key="2">
    <source>
        <dbReference type="EMBL" id="MBC3917108.1"/>
    </source>
</evidence>